<protein>
    <submittedName>
        <fullName evidence="1">Uncharacterized protein</fullName>
    </submittedName>
</protein>
<accession>A0A1E1M5S6</accession>
<proteinExistence type="predicted"/>
<gene>
    <name evidence="1" type="ORF">RSE6_04630</name>
</gene>
<organism evidence="1 2">
    <name type="scientific">Rhynchosporium secalis</name>
    <name type="common">Barley scald fungus</name>
    <dbReference type="NCBI Taxonomy" id="38038"/>
    <lineage>
        <taxon>Eukaryota</taxon>
        <taxon>Fungi</taxon>
        <taxon>Dikarya</taxon>
        <taxon>Ascomycota</taxon>
        <taxon>Pezizomycotina</taxon>
        <taxon>Leotiomycetes</taxon>
        <taxon>Helotiales</taxon>
        <taxon>Ploettnerulaceae</taxon>
        <taxon>Rhynchosporium</taxon>
    </lineage>
</organism>
<keyword evidence="2" id="KW-1185">Reference proteome</keyword>
<dbReference type="Proteomes" id="UP000177625">
    <property type="component" value="Unassembled WGS sequence"/>
</dbReference>
<sequence>MTSVSMVRDLGIMSLFQDSDNKEESPSNNHDECVGLMASILLDDTSIARLRPEGGKRISQTAATKAIRDDDFSV</sequence>
<evidence type="ECO:0000313" key="2">
    <source>
        <dbReference type="Proteomes" id="UP000177625"/>
    </source>
</evidence>
<name>A0A1E1M5S6_RHYSE</name>
<evidence type="ECO:0000313" key="1">
    <source>
        <dbReference type="EMBL" id="CZT44462.1"/>
    </source>
</evidence>
<dbReference type="AlphaFoldDB" id="A0A1E1M5S6"/>
<reference evidence="2" key="1">
    <citation type="submission" date="2016-03" db="EMBL/GenBank/DDBJ databases">
        <authorList>
            <person name="Guldener U."/>
        </authorList>
    </citation>
    <scope>NUCLEOTIDE SEQUENCE [LARGE SCALE GENOMIC DNA]</scope>
</reference>
<dbReference type="EMBL" id="FJVC01000174">
    <property type="protein sequence ID" value="CZT44462.1"/>
    <property type="molecule type" value="Genomic_DNA"/>
</dbReference>